<name>A0A2X2WIK3_CITKO</name>
<keyword evidence="1" id="KW-0732">Signal</keyword>
<feature type="chain" id="PRO_5030061452" evidence="1">
    <location>
        <begin position="21"/>
        <end position="134"/>
    </location>
</feature>
<organism evidence="2 3">
    <name type="scientific">Citrobacter koseri</name>
    <name type="common">Citrobacter diversus</name>
    <dbReference type="NCBI Taxonomy" id="545"/>
    <lineage>
        <taxon>Bacteria</taxon>
        <taxon>Pseudomonadati</taxon>
        <taxon>Pseudomonadota</taxon>
        <taxon>Gammaproteobacteria</taxon>
        <taxon>Enterobacterales</taxon>
        <taxon>Enterobacteriaceae</taxon>
        <taxon>Citrobacter</taxon>
    </lineage>
</organism>
<gene>
    <name evidence="2" type="ORF">NCTC10786_05331</name>
</gene>
<feature type="signal peptide" evidence="1">
    <location>
        <begin position="1"/>
        <end position="20"/>
    </location>
</feature>
<evidence type="ECO:0000313" key="2">
    <source>
        <dbReference type="EMBL" id="SQB40234.1"/>
    </source>
</evidence>
<dbReference type="RefSeq" id="WP_112002249.1">
    <property type="nucleotide sequence ID" value="NZ_CP166747.1"/>
</dbReference>
<evidence type="ECO:0000256" key="1">
    <source>
        <dbReference type="SAM" id="SignalP"/>
    </source>
</evidence>
<dbReference type="GO" id="GO:0016020">
    <property type="term" value="C:membrane"/>
    <property type="evidence" value="ECO:0007669"/>
    <property type="project" value="InterPro"/>
</dbReference>
<dbReference type="PROSITE" id="PS51257">
    <property type="entry name" value="PROKAR_LIPOPROTEIN"/>
    <property type="match status" value="1"/>
</dbReference>
<proteinExistence type="predicted"/>
<accession>A0A2X2WIK3</accession>
<dbReference type="SUPFAM" id="SSF74653">
    <property type="entry name" value="TolA/TonB C-terminal domain"/>
    <property type="match status" value="1"/>
</dbReference>
<dbReference type="GO" id="GO:0043213">
    <property type="term" value="P:bacteriocin transport"/>
    <property type="evidence" value="ECO:0007669"/>
    <property type="project" value="InterPro"/>
</dbReference>
<dbReference type="Proteomes" id="UP000251584">
    <property type="component" value="Unassembled WGS sequence"/>
</dbReference>
<dbReference type="AlphaFoldDB" id="A0A2X2WIK3"/>
<dbReference type="InterPro" id="IPR014161">
    <property type="entry name" value="Tol-Pal_TolA"/>
</dbReference>
<dbReference type="Pfam" id="PF06519">
    <property type="entry name" value="TolA"/>
    <property type="match status" value="1"/>
</dbReference>
<dbReference type="EMBL" id="UAVY01000009">
    <property type="protein sequence ID" value="SQB40234.1"/>
    <property type="molecule type" value="Genomic_DNA"/>
</dbReference>
<sequence length="134" mass="14921">MIKFLMLIVVTLTIAGCAPLAPTGCQKKNAMESCEYKSSGKVLDKDIYGWYSSRIKKALDAALTEPHAWNGKKCNAHLDFKVDGTLQNFIVKGGDKDYCAALQKASERATFPAFTDRRVYFNMGSARWNFEGQP</sequence>
<evidence type="ECO:0000313" key="3">
    <source>
        <dbReference type="Proteomes" id="UP000251584"/>
    </source>
</evidence>
<protein>
    <submittedName>
        <fullName evidence="2">Cell envelope integrity inner membrane protein TolA</fullName>
    </submittedName>
</protein>
<dbReference type="Gene3D" id="3.30.1150.10">
    <property type="match status" value="1"/>
</dbReference>
<reference evidence="2 3" key="1">
    <citation type="submission" date="2018-06" db="EMBL/GenBank/DDBJ databases">
        <authorList>
            <consortium name="Pathogen Informatics"/>
            <person name="Doyle S."/>
        </authorList>
    </citation>
    <scope>NUCLEOTIDE SEQUENCE [LARGE SCALE GENOMIC DNA]</scope>
    <source>
        <strain evidence="2 3">NCTC10786</strain>
    </source>
</reference>
<dbReference type="GO" id="GO:0019534">
    <property type="term" value="F:toxin transmembrane transporter activity"/>
    <property type="evidence" value="ECO:0007669"/>
    <property type="project" value="InterPro"/>
</dbReference>